<keyword evidence="2" id="KW-1185">Reference proteome</keyword>
<name>J3LQR8_ORYBR</name>
<organism evidence="1">
    <name type="scientific">Oryza brachyantha</name>
    <name type="common">malo sina</name>
    <dbReference type="NCBI Taxonomy" id="4533"/>
    <lineage>
        <taxon>Eukaryota</taxon>
        <taxon>Viridiplantae</taxon>
        <taxon>Streptophyta</taxon>
        <taxon>Embryophyta</taxon>
        <taxon>Tracheophyta</taxon>
        <taxon>Spermatophyta</taxon>
        <taxon>Magnoliopsida</taxon>
        <taxon>Liliopsida</taxon>
        <taxon>Poales</taxon>
        <taxon>Poaceae</taxon>
        <taxon>BOP clade</taxon>
        <taxon>Oryzoideae</taxon>
        <taxon>Oryzeae</taxon>
        <taxon>Oryzinae</taxon>
        <taxon>Oryza</taxon>
    </lineage>
</organism>
<reference evidence="1" key="2">
    <citation type="submission" date="2013-04" db="UniProtKB">
        <authorList>
            <consortium name="EnsemblPlants"/>
        </authorList>
    </citation>
    <scope>IDENTIFICATION</scope>
</reference>
<dbReference type="AlphaFoldDB" id="J3LQR8"/>
<proteinExistence type="predicted"/>
<sequence length="185" mass="20709">MLKFKFLVLNLELILRIYFRSLIICIKVLFTNYFSFANISITPYAFGLLLFGHVRLDQSTDPSTGLYIHCPSYHRSVTSSHGIYHRSIATDRELGAPRHDQVHIQWRRRGASCFRRPPRPAAASSPCSSPLAGWTSPPPTPAACCSTARRCRRRRRWRRCLKRGAWAASTVAGCSPAGSASRGGC</sequence>
<evidence type="ECO:0000313" key="1">
    <source>
        <dbReference type="EnsemblPlants" id="OB03G33940.1"/>
    </source>
</evidence>
<reference evidence="1" key="1">
    <citation type="journal article" date="2013" name="Nat. Commun.">
        <title>Whole-genome sequencing of Oryza brachyantha reveals mechanisms underlying Oryza genome evolution.</title>
        <authorList>
            <person name="Chen J."/>
            <person name="Huang Q."/>
            <person name="Gao D."/>
            <person name="Wang J."/>
            <person name="Lang Y."/>
            <person name="Liu T."/>
            <person name="Li B."/>
            <person name="Bai Z."/>
            <person name="Luis Goicoechea J."/>
            <person name="Liang C."/>
            <person name="Chen C."/>
            <person name="Zhang W."/>
            <person name="Sun S."/>
            <person name="Liao Y."/>
            <person name="Zhang X."/>
            <person name="Yang L."/>
            <person name="Song C."/>
            <person name="Wang M."/>
            <person name="Shi J."/>
            <person name="Liu G."/>
            <person name="Liu J."/>
            <person name="Zhou H."/>
            <person name="Zhou W."/>
            <person name="Yu Q."/>
            <person name="An N."/>
            <person name="Chen Y."/>
            <person name="Cai Q."/>
            <person name="Wang B."/>
            <person name="Liu B."/>
            <person name="Min J."/>
            <person name="Huang Y."/>
            <person name="Wu H."/>
            <person name="Li Z."/>
            <person name="Zhang Y."/>
            <person name="Yin Y."/>
            <person name="Song W."/>
            <person name="Jiang J."/>
            <person name="Jackson S.A."/>
            <person name="Wing R.A."/>
            <person name="Wang J."/>
            <person name="Chen M."/>
        </authorList>
    </citation>
    <scope>NUCLEOTIDE SEQUENCE [LARGE SCALE GENOMIC DNA]</scope>
    <source>
        <strain evidence="1">cv. IRGC 101232</strain>
    </source>
</reference>
<evidence type="ECO:0000313" key="2">
    <source>
        <dbReference type="Proteomes" id="UP000006038"/>
    </source>
</evidence>
<dbReference type="Gramene" id="OB03G33940.1">
    <property type="protein sequence ID" value="OB03G33940.1"/>
    <property type="gene ID" value="OB03G33940"/>
</dbReference>
<dbReference type="EnsemblPlants" id="OB03G33940.1">
    <property type="protein sequence ID" value="OB03G33940.1"/>
    <property type="gene ID" value="OB03G33940"/>
</dbReference>
<dbReference type="HOGENOM" id="CLU_1463432_0_0_1"/>
<accession>J3LQR8</accession>
<protein>
    <submittedName>
        <fullName evidence="1">Uncharacterized protein</fullName>
    </submittedName>
</protein>
<dbReference type="Proteomes" id="UP000006038">
    <property type="component" value="Chromosome 3"/>
</dbReference>